<dbReference type="PANTHER" id="PTHR31236:SF2">
    <property type="entry name" value="BURP DOMAIN PROTEIN RD22"/>
    <property type="match status" value="1"/>
</dbReference>
<dbReference type="EMBL" id="BAABME010006336">
    <property type="protein sequence ID" value="GAA0168071.1"/>
    <property type="molecule type" value="Genomic_DNA"/>
</dbReference>
<dbReference type="AlphaFoldDB" id="A0AAV3QXP2"/>
<dbReference type="Proteomes" id="UP001454036">
    <property type="component" value="Unassembled WGS sequence"/>
</dbReference>
<evidence type="ECO:0000256" key="1">
    <source>
        <dbReference type="SAM" id="SignalP"/>
    </source>
</evidence>
<dbReference type="InterPro" id="IPR004873">
    <property type="entry name" value="BURP_dom"/>
</dbReference>
<name>A0AAV3QXP2_LITER</name>
<feature type="chain" id="PRO_5043763795" description="BURP domain-containing protein" evidence="1">
    <location>
        <begin position="25"/>
        <end position="320"/>
    </location>
</feature>
<reference evidence="3 4" key="1">
    <citation type="submission" date="2024-01" db="EMBL/GenBank/DDBJ databases">
        <title>The complete chloroplast genome sequence of Lithospermum erythrorhizon: insights into the phylogenetic relationship among Boraginaceae species and the maternal lineages of purple gromwells.</title>
        <authorList>
            <person name="Okada T."/>
            <person name="Watanabe K."/>
        </authorList>
    </citation>
    <scope>NUCLEOTIDE SEQUENCE [LARGE SCALE GENOMIC DNA]</scope>
</reference>
<feature type="signal peptide" evidence="1">
    <location>
        <begin position="1"/>
        <end position="24"/>
    </location>
</feature>
<evidence type="ECO:0000313" key="4">
    <source>
        <dbReference type="Proteomes" id="UP001454036"/>
    </source>
</evidence>
<evidence type="ECO:0000313" key="3">
    <source>
        <dbReference type="EMBL" id="GAA0168071.1"/>
    </source>
</evidence>
<organism evidence="3 4">
    <name type="scientific">Lithospermum erythrorhizon</name>
    <name type="common">Purple gromwell</name>
    <name type="synonym">Lithospermum officinale var. erythrorhizon</name>
    <dbReference type="NCBI Taxonomy" id="34254"/>
    <lineage>
        <taxon>Eukaryota</taxon>
        <taxon>Viridiplantae</taxon>
        <taxon>Streptophyta</taxon>
        <taxon>Embryophyta</taxon>
        <taxon>Tracheophyta</taxon>
        <taxon>Spermatophyta</taxon>
        <taxon>Magnoliopsida</taxon>
        <taxon>eudicotyledons</taxon>
        <taxon>Gunneridae</taxon>
        <taxon>Pentapetalae</taxon>
        <taxon>asterids</taxon>
        <taxon>lamiids</taxon>
        <taxon>Boraginales</taxon>
        <taxon>Boraginaceae</taxon>
        <taxon>Boraginoideae</taxon>
        <taxon>Lithospermeae</taxon>
        <taxon>Lithospermum</taxon>
    </lineage>
</organism>
<keyword evidence="1" id="KW-0732">Signal</keyword>
<dbReference type="Pfam" id="PF03181">
    <property type="entry name" value="BURP"/>
    <property type="match status" value="1"/>
</dbReference>
<protein>
    <recommendedName>
        <fullName evidence="2">BURP domain-containing protein</fullName>
    </recommendedName>
</protein>
<comment type="caution">
    <text evidence="3">The sequence shown here is derived from an EMBL/GenBank/DDBJ whole genome shotgun (WGS) entry which is preliminary data.</text>
</comment>
<accession>A0AAV3QXP2</accession>
<proteinExistence type="predicted"/>
<dbReference type="PROSITE" id="PS51277">
    <property type="entry name" value="BURP"/>
    <property type="match status" value="1"/>
</dbReference>
<keyword evidence="4" id="KW-1185">Reference proteome</keyword>
<sequence>MKSQLRVSPPIVLFLSLIFVASHALRPAELYWRSLLNNAPIPKAIKVLIDPGTIRNLNNNGGGDASIKEQDQEEPDNSNCFSYTIPYCAPAPPNSRPTSTSLFFLPKDLKSGTKKSLHFPKSLDTSQSILLPRHLSDEIPFSSTILDDILKVSSIVPNSRKAKEMRRTIAICEAPGTEGEQKSCVSSLESMIDFSITSLGKNVEAVSTDVDDQENEEQKYNVVGVKKIGNKEAVVCHKQKYPYAIFYCHKAYNIKAYKVLLVGEDENKVKAIAICHQDTSKWTPEHLAFKVLKVKPGSVPICHFLPEDHIVWINKQKYLI</sequence>
<dbReference type="InterPro" id="IPR044816">
    <property type="entry name" value="BURP"/>
</dbReference>
<dbReference type="PANTHER" id="PTHR31236">
    <property type="entry name" value="BURP DOMAIN PROTEIN USPL1-LIKE"/>
    <property type="match status" value="1"/>
</dbReference>
<dbReference type="SMART" id="SM01045">
    <property type="entry name" value="BURP"/>
    <property type="match status" value="1"/>
</dbReference>
<feature type="domain" description="BURP" evidence="2">
    <location>
        <begin position="103"/>
        <end position="315"/>
    </location>
</feature>
<gene>
    <name evidence="3" type="ORF">LIER_22875</name>
</gene>
<evidence type="ECO:0000259" key="2">
    <source>
        <dbReference type="PROSITE" id="PS51277"/>
    </source>
</evidence>